<sequence>CCSQTHSATTPSSRTITSWFSCRSMLQKTTMPASRRSLRQSWRTDLISAHILLKDHT</sequence>
<dbReference type="EMBL" id="JAHUTI010082203">
    <property type="protein sequence ID" value="MED6259108.1"/>
    <property type="molecule type" value="Genomic_DNA"/>
</dbReference>
<feature type="non-terminal residue" evidence="1">
    <location>
        <position position="57"/>
    </location>
</feature>
<evidence type="ECO:0000313" key="1">
    <source>
        <dbReference type="EMBL" id="MED6259108.1"/>
    </source>
</evidence>
<dbReference type="Proteomes" id="UP001345963">
    <property type="component" value="Unassembled WGS sequence"/>
</dbReference>
<name>A0ABU7CBP1_9TELE</name>
<accession>A0ABU7CBP1</accession>
<keyword evidence="2" id="KW-1185">Reference proteome</keyword>
<reference evidence="1 2" key="1">
    <citation type="submission" date="2021-07" db="EMBL/GenBank/DDBJ databases">
        <authorList>
            <person name="Palmer J.M."/>
        </authorList>
    </citation>
    <scope>NUCLEOTIDE SEQUENCE [LARGE SCALE GENOMIC DNA]</scope>
    <source>
        <strain evidence="1 2">AT_MEX2019</strain>
        <tissue evidence="1">Muscle</tissue>
    </source>
</reference>
<protein>
    <submittedName>
        <fullName evidence="1">Uncharacterized protein</fullName>
    </submittedName>
</protein>
<organism evidence="1 2">
    <name type="scientific">Ataeniobius toweri</name>
    <dbReference type="NCBI Taxonomy" id="208326"/>
    <lineage>
        <taxon>Eukaryota</taxon>
        <taxon>Metazoa</taxon>
        <taxon>Chordata</taxon>
        <taxon>Craniata</taxon>
        <taxon>Vertebrata</taxon>
        <taxon>Euteleostomi</taxon>
        <taxon>Actinopterygii</taxon>
        <taxon>Neopterygii</taxon>
        <taxon>Teleostei</taxon>
        <taxon>Neoteleostei</taxon>
        <taxon>Acanthomorphata</taxon>
        <taxon>Ovalentaria</taxon>
        <taxon>Atherinomorphae</taxon>
        <taxon>Cyprinodontiformes</taxon>
        <taxon>Goodeidae</taxon>
        <taxon>Ataeniobius</taxon>
    </lineage>
</organism>
<comment type="caution">
    <text evidence="1">The sequence shown here is derived from an EMBL/GenBank/DDBJ whole genome shotgun (WGS) entry which is preliminary data.</text>
</comment>
<proteinExistence type="predicted"/>
<feature type="non-terminal residue" evidence="1">
    <location>
        <position position="1"/>
    </location>
</feature>
<gene>
    <name evidence="1" type="ORF">ATANTOWER_017056</name>
</gene>
<evidence type="ECO:0000313" key="2">
    <source>
        <dbReference type="Proteomes" id="UP001345963"/>
    </source>
</evidence>